<proteinExistence type="predicted"/>
<dbReference type="Pfam" id="PF20240">
    <property type="entry name" value="DUF6597"/>
    <property type="match status" value="1"/>
</dbReference>
<protein>
    <submittedName>
        <fullName evidence="5">Helix-turn-helix domain-containing protein</fullName>
    </submittedName>
</protein>
<accession>A0ABT3A8U8</accession>
<dbReference type="Pfam" id="PF12833">
    <property type="entry name" value="HTH_18"/>
    <property type="match status" value="1"/>
</dbReference>
<dbReference type="InterPro" id="IPR009057">
    <property type="entry name" value="Homeodomain-like_sf"/>
</dbReference>
<evidence type="ECO:0000256" key="3">
    <source>
        <dbReference type="ARBA" id="ARBA00023163"/>
    </source>
</evidence>
<name>A0ABT3A8U8_9ALTE</name>
<keyword evidence="2" id="KW-0238">DNA-binding</keyword>
<reference evidence="5 6" key="1">
    <citation type="submission" date="2022-10" db="EMBL/GenBank/DDBJ databases">
        <title>Aestuariibacter sp. AA17 isolated from Montipora capitata coral fragment.</title>
        <authorList>
            <person name="Emsley S.A."/>
            <person name="Pfannmuller K.M."/>
            <person name="Loughran R.M."/>
            <person name="Shlafstein M."/>
            <person name="Papke E."/>
            <person name="Saw J.H."/>
            <person name="Ushijima B."/>
            <person name="Videau P."/>
        </authorList>
    </citation>
    <scope>NUCLEOTIDE SEQUENCE [LARGE SCALE GENOMIC DNA]</scope>
    <source>
        <strain evidence="5 6">AA17</strain>
    </source>
</reference>
<feature type="domain" description="HTH araC/xylS-type" evidence="4">
    <location>
        <begin position="164"/>
        <end position="265"/>
    </location>
</feature>
<dbReference type="SUPFAM" id="SSF46689">
    <property type="entry name" value="Homeodomain-like"/>
    <property type="match status" value="1"/>
</dbReference>
<dbReference type="PANTHER" id="PTHR46796">
    <property type="entry name" value="HTH-TYPE TRANSCRIPTIONAL ACTIVATOR RHAS-RELATED"/>
    <property type="match status" value="1"/>
</dbReference>
<dbReference type="InterPro" id="IPR050204">
    <property type="entry name" value="AraC_XylS_family_regulators"/>
</dbReference>
<keyword evidence="1" id="KW-0805">Transcription regulation</keyword>
<comment type="caution">
    <text evidence="5">The sequence shown here is derived from an EMBL/GenBank/DDBJ whole genome shotgun (WGS) entry which is preliminary data.</text>
</comment>
<evidence type="ECO:0000313" key="5">
    <source>
        <dbReference type="EMBL" id="MCV2885043.1"/>
    </source>
</evidence>
<sequence length="276" mass="31635">MRVNTSKISGVLHESFAAEHYTLRRYLPSEELEPLIEQYWFVDWDLPTNLEHIQRNLPDPQFNLVIEKNTMTLIGPIKTAYSYLMKGKGKIIGIKFTPGALIPALPEGAKFYVNAHPPISKLFPMCHVGALVSDLDGKSDIHCINRLNDFLQLLLPNHHDDSQREIVQKLFREIKLNPNILDVQALSQVSNVSIRQIQRLFARYIGISPKWLIRKYRLHRALEHLDISSTDLTNLALNLGYADQSHFTRDFKQIIGHPPKKYTSLAPSKVTHRADS</sequence>
<dbReference type="InterPro" id="IPR046532">
    <property type="entry name" value="DUF6597"/>
</dbReference>
<evidence type="ECO:0000259" key="4">
    <source>
        <dbReference type="PROSITE" id="PS01124"/>
    </source>
</evidence>
<dbReference type="PROSITE" id="PS01124">
    <property type="entry name" value="HTH_ARAC_FAMILY_2"/>
    <property type="match status" value="1"/>
</dbReference>
<dbReference type="Gene3D" id="1.10.10.60">
    <property type="entry name" value="Homeodomain-like"/>
    <property type="match status" value="1"/>
</dbReference>
<dbReference type="InterPro" id="IPR018062">
    <property type="entry name" value="HTH_AraC-typ_CS"/>
</dbReference>
<evidence type="ECO:0000256" key="2">
    <source>
        <dbReference type="ARBA" id="ARBA00023125"/>
    </source>
</evidence>
<keyword evidence="3" id="KW-0804">Transcription</keyword>
<organism evidence="5 6">
    <name type="scientific">Fluctibacter corallii</name>
    <dbReference type="NCBI Taxonomy" id="2984329"/>
    <lineage>
        <taxon>Bacteria</taxon>
        <taxon>Pseudomonadati</taxon>
        <taxon>Pseudomonadota</taxon>
        <taxon>Gammaproteobacteria</taxon>
        <taxon>Alteromonadales</taxon>
        <taxon>Alteromonadaceae</taxon>
        <taxon>Fluctibacter</taxon>
    </lineage>
</organism>
<keyword evidence="6" id="KW-1185">Reference proteome</keyword>
<evidence type="ECO:0000256" key="1">
    <source>
        <dbReference type="ARBA" id="ARBA00023015"/>
    </source>
</evidence>
<dbReference type="Proteomes" id="UP001652504">
    <property type="component" value="Unassembled WGS sequence"/>
</dbReference>
<evidence type="ECO:0000313" key="6">
    <source>
        <dbReference type="Proteomes" id="UP001652504"/>
    </source>
</evidence>
<dbReference type="EMBL" id="JAOWKX010000004">
    <property type="protein sequence ID" value="MCV2885043.1"/>
    <property type="molecule type" value="Genomic_DNA"/>
</dbReference>
<dbReference type="SMART" id="SM00342">
    <property type="entry name" value="HTH_ARAC"/>
    <property type="match status" value="1"/>
</dbReference>
<gene>
    <name evidence="5" type="ORF">OE749_10100</name>
</gene>
<dbReference type="InterPro" id="IPR018060">
    <property type="entry name" value="HTH_AraC"/>
</dbReference>
<dbReference type="PROSITE" id="PS00041">
    <property type="entry name" value="HTH_ARAC_FAMILY_1"/>
    <property type="match status" value="1"/>
</dbReference>
<dbReference type="RefSeq" id="WP_263712329.1">
    <property type="nucleotide sequence ID" value="NZ_JAOWKX010000004.1"/>
</dbReference>